<organism evidence="2 3">
    <name type="scientific">Trichuris trichiura</name>
    <name type="common">Whipworm</name>
    <name type="synonym">Trichocephalus trichiurus</name>
    <dbReference type="NCBI Taxonomy" id="36087"/>
    <lineage>
        <taxon>Eukaryota</taxon>
        <taxon>Metazoa</taxon>
        <taxon>Ecdysozoa</taxon>
        <taxon>Nematoda</taxon>
        <taxon>Enoplea</taxon>
        <taxon>Dorylaimia</taxon>
        <taxon>Trichinellida</taxon>
        <taxon>Trichuridae</taxon>
        <taxon>Trichuris</taxon>
    </lineage>
</organism>
<reference evidence="2" key="2">
    <citation type="submission" date="2014-03" db="EMBL/GenBank/DDBJ databases">
        <title>The whipworm genome and dual-species transcriptomics of an intimate host-pathogen interaction.</title>
        <authorList>
            <person name="Foth B.J."/>
            <person name="Tsai I.J."/>
            <person name="Reid A.J."/>
            <person name="Bancroft A.J."/>
            <person name="Nichol S."/>
            <person name="Tracey A."/>
            <person name="Holroyd N."/>
            <person name="Cotton J.A."/>
            <person name="Stanley E.J."/>
            <person name="Zarowiecki M."/>
            <person name="Liu J.Z."/>
            <person name="Huckvale T."/>
            <person name="Cooper P.J."/>
            <person name="Grencis R.K."/>
            <person name="Berriman M."/>
        </authorList>
    </citation>
    <scope>NUCLEOTIDE SEQUENCE [LARGE SCALE GENOMIC DNA]</scope>
</reference>
<dbReference type="AlphaFoldDB" id="A0A077ZQC4"/>
<protein>
    <submittedName>
        <fullName evidence="2">Uncharacterized protein</fullName>
    </submittedName>
</protein>
<keyword evidence="1" id="KW-0812">Transmembrane</keyword>
<keyword evidence="3" id="KW-1185">Reference proteome</keyword>
<evidence type="ECO:0000256" key="1">
    <source>
        <dbReference type="SAM" id="Phobius"/>
    </source>
</evidence>
<dbReference type="Proteomes" id="UP000030665">
    <property type="component" value="Unassembled WGS sequence"/>
</dbReference>
<name>A0A077ZQC4_TRITR</name>
<gene>
    <name evidence="2" type="ORF">TTRE_0000937301</name>
</gene>
<proteinExistence type="predicted"/>
<keyword evidence="1" id="KW-1133">Transmembrane helix</keyword>
<keyword evidence="1" id="KW-0472">Membrane</keyword>
<reference evidence="2" key="1">
    <citation type="submission" date="2014-01" db="EMBL/GenBank/DDBJ databases">
        <authorList>
            <person name="Aslett M."/>
        </authorList>
    </citation>
    <scope>NUCLEOTIDE SEQUENCE</scope>
</reference>
<feature type="transmembrane region" description="Helical" evidence="1">
    <location>
        <begin position="29"/>
        <end position="47"/>
    </location>
</feature>
<sequence length="143" mass="16540">MEQVDDLEEEAINFLGQIHNALVGADWRYILKLLLCIILLLTIGSAFDSVHQAMIDENVTESDDDLSSTTTEIRYEKSDSEYECISEEYFQDDNRTDSLLYTRFISSDRNGKRLSCESSPYISRRLVDPRRKRSNHFSNSSNN</sequence>
<evidence type="ECO:0000313" key="3">
    <source>
        <dbReference type="Proteomes" id="UP000030665"/>
    </source>
</evidence>
<accession>A0A077ZQC4</accession>
<dbReference type="EMBL" id="HG807607">
    <property type="protein sequence ID" value="CDW60965.1"/>
    <property type="molecule type" value="Genomic_DNA"/>
</dbReference>
<evidence type="ECO:0000313" key="2">
    <source>
        <dbReference type="EMBL" id="CDW60965.1"/>
    </source>
</evidence>